<proteinExistence type="predicted"/>
<accession>A0ABN6NZH6</accession>
<keyword evidence="2" id="KW-1185">Reference proteome</keyword>
<evidence type="ECO:0000313" key="2">
    <source>
        <dbReference type="Proteomes" id="UP000831327"/>
    </source>
</evidence>
<protein>
    <submittedName>
        <fullName evidence="1">Uncharacterized protein</fullName>
    </submittedName>
</protein>
<organism evidence="1 2">
    <name type="scientific">Roseomonas fluvialis</name>
    <dbReference type="NCBI Taxonomy" id="1750527"/>
    <lineage>
        <taxon>Bacteria</taxon>
        <taxon>Pseudomonadati</taxon>
        <taxon>Pseudomonadota</taxon>
        <taxon>Alphaproteobacteria</taxon>
        <taxon>Acetobacterales</taxon>
        <taxon>Roseomonadaceae</taxon>
        <taxon>Roseomonas</taxon>
    </lineage>
</organism>
<dbReference type="Proteomes" id="UP000831327">
    <property type="component" value="Chromosome"/>
</dbReference>
<gene>
    <name evidence="1" type="ORF">Rmf_04490</name>
</gene>
<sequence length="139" mass="14448">MILSRAAQHEALLATPPAKLLVAVCQAVLRSMIAKRLLEDVSAPREAIGLGWCQDEDGAWNTLRITPAGLVAIGGAPEGAMDVADVELGGLTPAELEEEQDVAHVVATAGRRHLDPHGGHAGCWRSAAADLCRDGTEGA</sequence>
<reference evidence="1 2" key="1">
    <citation type="journal article" date="2016" name="Microbes Environ.">
        <title>Phylogenetically diverse aerobic anoxygenic phototrophic bacteria isolated from epilithic biofilms in Tama river, Japan.</title>
        <authorList>
            <person name="Hirose S."/>
            <person name="Matsuura K."/>
            <person name="Haruta S."/>
        </authorList>
    </citation>
    <scope>NUCLEOTIDE SEQUENCE [LARGE SCALE GENOMIC DNA]</scope>
    <source>
        <strain evidence="1 2">S08</strain>
    </source>
</reference>
<dbReference type="EMBL" id="AP025637">
    <property type="protein sequence ID" value="BDG70520.1"/>
    <property type="molecule type" value="Genomic_DNA"/>
</dbReference>
<name>A0ABN6NZH6_9PROT</name>
<evidence type="ECO:0000313" key="1">
    <source>
        <dbReference type="EMBL" id="BDG70520.1"/>
    </source>
</evidence>
<dbReference type="RefSeq" id="WP_244457846.1">
    <property type="nucleotide sequence ID" value="NZ_AP025637.1"/>
</dbReference>